<sequence length="247" mass="28001">MEVNVVKKYVFLFILLCVAAGCSKPVQESVIAFGDSNTRGSNWDFRDYPTSEKWVNLMKNVERGQIQVKNAGIGGQTTEDAKLRFEQDILKQKPTYVLIMFGTNDGAILDGKHPRVTKKRFKENLSYFISESRKEGITPILMTCVPVVEGGKKGLYYYSRYKSSYFAGRGGARAWQNSYNDITREVAKDEKVPLVDNWKAFIREAGEDSDHALIQSGLIDPSGNHMTPKGARIIYNEIKERDVIKHF</sequence>
<dbReference type="InterPro" id="IPR036514">
    <property type="entry name" value="SGNH_hydro_sf"/>
</dbReference>
<reference evidence="2 3" key="1">
    <citation type="submission" date="2016-05" db="EMBL/GenBank/DDBJ databases">
        <title>Complete Genome and Methylome Analysis of Psychrotrophic Bacterial Isolates from Antarctic Lake Untersee.</title>
        <authorList>
            <person name="Fomenkov A."/>
            <person name="Akimov V.N."/>
            <person name="Vasilyeva L.V."/>
            <person name="Andersen D."/>
            <person name="Vincze T."/>
            <person name="Roberts R.J."/>
        </authorList>
    </citation>
    <scope>NUCLEOTIDE SEQUENCE [LARGE SCALE GENOMIC DNA]</scope>
    <source>
        <strain evidence="2 3">U14-5</strain>
    </source>
</reference>
<gene>
    <name evidence="2" type="ORF">BSA145_20440</name>
</gene>
<dbReference type="PROSITE" id="PS51257">
    <property type="entry name" value="PROKAR_LIPOPROTEIN"/>
    <property type="match status" value="1"/>
</dbReference>
<protein>
    <recommendedName>
        <fullName evidence="1">SGNH hydrolase-type esterase domain-containing protein</fullName>
    </recommendedName>
</protein>
<dbReference type="InterPro" id="IPR045136">
    <property type="entry name" value="Iah1-like"/>
</dbReference>
<dbReference type="EMBL" id="CP015607">
    <property type="protein sequence ID" value="APT48030.1"/>
    <property type="molecule type" value="Genomic_DNA"/>
</dbReference>
<dbReference type="AlphaFoldDB" id="A0A1L6ZNE6"/>
<dbReference type="PANTHER" id="PTHR14209:SF19">
    <property type="entry name" value="ISOAMYL ACETATE-HYDROLYZING ESTERASE 1 HOMOLOG"/>
    <property type="match status" value="1"/>
</dbReference>
<dbReference type="Gene3D" id="3.40.50.1110">
    <property type="entry name" value="SGNH hydrolase"/>
    <property type="match status" value="1"/>
</dbReference>
<name>A0A1L6ZNE6_BACIA</name>
<dbReference type="SUPFAM" id="SSF52266">
    <property type="entry name" value="SGNH hydrolase"/>
    <property type="match status" value="1"/>
</dbReference>
<dbReference type="InterPro" id="IPR013830">
    <property type="entry name" value="SGNH_hydro"/>
</dbReference>
<accession>A0A1L6ZNE6</accession>
<organism evidence="2 3">
    <name type="scientific">Bacillus safensis</name>
    <dbReference type="NCBI Taxonomy" id="561879"/>
    <lineage>
        <taxon>Bacteria</taxon>
        <taxon>Bacillati</taxon>
        <taxon>Bacillota</taxon>
        <taxon>Bacilli</taxon>
        <taxon>Bacillales</taxon>
        <taxon>Bacillaceae</taxon>
        <taxon>Bacillus</taxon>
    </lineage>
</organism>
<dbReference type="Pfam" id="PF13472">
    <property type="entry name" value="Lipase_GDSL_2"/>
    <property type="match status" value="1"/>
</dbReference>
<dbReference type="Proteomes" id="UP000185426">
    <property type="component" value="Chromosome"/>
</dbReference>
<proteinExistence type="predicted"/>
<dbReference type="PANTHER" id="PTHR14209">
    <property type="entry name" value="ISOAMYL ACETATE-HYDROLYZING ESTERASE 1"/>
    <property type="match status" value="1"/>
</dbReference>
<evidence type="ECO:0000313" key="2">
    <source>
        <dbReference type="EMBL" id="APT48030.1"/>
    </source>
</evidence>
<evidence type="ECO:0000313" key="3">
    <source>
        <dbReference type="Proteomes" id="UP000185426"/>
    </source>
</evidence>
<feature type="domain" description="SGNH hydrolase-type esterase" evidence="1">
    <location>
        <begin position="32"/>
        <end position="233"/>
    </location>
</feature>
<evidence type="ECO:0000259" key="1">
    <source>
        <dbReference type="Pfam" id="PF13472"/>
    </source>
</evidence>